<dbReference type="Proteomes" id="UP000295411">
    <property type="component" value="Unassembled WGS sequence"/>
</dbReference>
<dbReference type="PANTHER" id="PTHR43190:SF3">
    <property type="entry name" value="N-ACETYL-D-GLUCOSAMINE KINASE"/>
    <property type="match status" value="1"/>
</dbReference>
<organism evidence="2 3">
    <name type="scientific">Arthrobacter crusticola</name>
    <dbReference type="NCBI Taxonomy" id="2547960"/>
    <lineage>
        <taxon>Bacteria</taxon>
        <taxon>Bacillati</taxon>
        <taxon>Actinomycetota</taxon>
        <taxon>Actinomycetes</taxon>
        <taxon>Micrococcales</taxon>
        <taxon>Micrococcaceae</taxon>
        <taxon>Arthrobacter</taxon>
    </lineage>
</organism>
<dbReference type="AlphaFoldDB" id="A0A4R5TXB5"/>
<dbReference type="InterPro" id="IPR002731">
    <property type="entry name" value="ATPase_BadF"/>
</dbReference>
<dbReference type="PANTHER" id="PTHR43190">
    <property type="entry name" value="N-ACETYL-D-GLUCOSAMINE KINASE"/>
    <property type="match status" value="1"/>
</dbReference>
<dbReference type="RefSeq" id="WP_133404043.1">
    <property type="nucleotide sequence ID" value="NZ_SMTK01000003.1"/>
</dbReference>
<dbReference type="OrthoDB" id="8701357at2"/>
<evidence type="ECO:0000259" key="1">
    <source>
        <dbReference type="Pfam" id="PF01869"/>
    </source>
</evidence>
<dbReference type="InterPro" id="IPR043129">
    <property type="entry name" value="ATPase_NBD"/>
</dbReference>
<dbReference type="Gene3D" id="3.30.420.40">
    <property type="match status" value="2"/>
</dbReference>
<keyword evidence="3" id="KW-1185">Reference proteome</keyword>
<evidence type="ECO:0000313" key="3">
    <source>
        <dbReference type="Proteomes" id="UP000295411"/>
    </source>
</evidence>
<accession>A0A4R5TXB5</accession>
<dbReference type="SUPFAM" id="SSF53067">
    <property type="entry name" value="Actin-like ATPase domain"/>
    <property type="match status" value="2"/>
</dbReference>
<proteinExistence type="predicted"/>
<feature type="domain" description="ATPase BadF/BadG/BcrA/BcrD type" evidence="1">
    <location>
        <begin position="15"/>
        <end position="269"/>
    </location>
</feature>
<gene>
    <name evidence="2" type="ORF">E2F48_11345</name>
</gene>
<dbReference type="EMBL" id="SMTK01000003">
    <property type="protein sequence ID" value="TDK25813.1"/>
    <property type="molecule type" value="Genomic_DNA"/>
</dbReference>
<reference evidence="2 3" key="1">
    <citation type="submission" date="2019-03" db="EMBL/GenBank/DDBJ databases">
        <title>Arthrobacter sp. nov., an bacterium isolated from biocrust in Mu Us Desert.</title>
        <authorList>
            <person name="Lixiong L."/>
        </authorList>
    </citation>
    <scope>NUCLEOTIDE SEQUENCE [LARGE SCALE GENOMIC DNA]</scope>
    <source>
        <strain evidence="2 3">SLN-3</strain>
    </source>
</reference>
<dbReference type="Pfam" id="PF01869">
    <property type="entry name" value="BcrAD_BadFG"/>
    <property type="match status" value="1"/>
</dbReference>
<dbReference type="CDD" id="cd24007">
    <property type="entry name" value="ASKHA_NBD_eukNAGK-like"/>
    <property type="match status" value="1"/>
</dbReference>
<name>A0A4R5TXB5_9MICC</name>
<evidence type="ECO:0000313" key="2">
    <source>
        <dbReference type="EMBL" id="TDK25813.1"/>
    </source>
</evidence>
<sequence>MQPHEPDAGAPEEFVGLDIGGSKTHGILWRGSVVAAEAKAGSANVQNVSAAEASDNLAQLFAQLGGRRIGTVIAGSGGIDTEDDAARLRGLIAPFAPGADIDVVHDTRLILAAGGAATGIAVIAGTGSAAWGITADGREARSGGWGYLLGDEGSGYWLTREAIRRTLHRFNLAQDAGELGRRILEANSVTSPTELIGLFHSDLGRRHWASQSPVVFAAAAAGDEVARSLIETAGADLAGLVADIVSVIGVPGPVVIGGGLAVHQPVLQQAIRRPLAAAGVTDVVFLTQDPVLGVDFLRRTRSGRSAAGEAAPL</sequence>
<dbReference type="InterPro" id="IPR052519">
    <property type="entry name" value="Euk-type_GlcNAc_Kinase"/>
</dbReference>
<protein>
    <submittedName>
        <fullName evidence="2">ATPase</fullName>
    </submittedName>
</protein>
<comment type="caution">
    <text evidence="2">The sequence shown here is derived from an EMBL/GenBank/DDBJ whole genome shotgun (WGS) entry which is preliminary data.</text>
</comment>